<gene>
    <name evidence="2" type="ORF">G647_01308</name>
</gene>
<evidence type="ECO:0000313" key="3">
    <source>
        <dbReference type="Proteomes" id="UP000030678"/>
    </source>
</evidence>
<dbReference type="GeneID" id="19979801"/>
<evidence type="ECO:0000313" key="2">
    <source>
        <dbReference type="EMBL" id="ETI28856.1"/>
    </source>
</evidence>
<keyword evidence="1" id="KW-0812">Transmembrane</keyword>
<keyword evidence="1" id="KW-0472">Membrane</keyword>
<name>V9DQF1_9EURO</name>
<proteinExistence type="predicted"/>
<organism evidence="2 3">
    <name type="scientific">Cladophialophora carrionii CBS 160.54</name>
    <dbReference type="NCBI Taxonomy" id="1279043"/>
    <lineage>
        <taxon>Eukaryota</taxon>
        <taxon>Fungi</taxon>
        <taxon>Dikarya</taxon>
        <taxon>Ascomycota</taxon>
        <taxon>Pezizomycotina</taxon>
        <taxon>Eurotiomycetes</taxon>
        <taxon>Chaetothyriomycetidae</taxon>
        <taxon>Chaetothyriales</taxon>
        <taxon>Herpotrichiellaceae</taxon>
        <taxon>Cladophialophora</taxon>
    </lineage>
</organism>
<keyword evidence="1" id="KW-1133">Transmembrane helix</keyword>
<evidence type="ECO:0000256" key="1">
    <source>
        <dbReference type="SAM" id="Phobius"/>
    </source>
</evidence>
<dbReference type="EMBL" id="KB822697">
    <property type="protein sequence ID" value="ETI28856.1"/>
    <property type="molecule type" value="Genomic_DNA"/>
</dbReference>
<dbReference type="OrthoDB" id="5428890at2759"/>
<dbReference type="VEuPathDB" id="FungiDB:G647_01308"/>
<dbReference type="HOGENOM" id="CLU_062847_0_0_1"/>
<dbReference type="Proteomes" id="UP000030678">
    <property type="component" value="Unassembled WGS sequence"/>
</dbReference>
<protein>
    <submittedName>
        <fullName evidence="2">Uncharacterized protein</fullName>
    </submittedName>
</protein>
<dbReference type="AlphaFoldDB" id="V9DQF1"/>
<reference evidence="2 3" key="1">
    <citation type="submission" date="2013-03" db="EMBL/GenBank/DDBJ databases">
        <title>The Genome Sequence of Cladophialophora carrionii CBS 160.54.</title>
        <authorList>
            <consortium name="The Broad Institute Genomics Platform"/>
            <person name="Cuomo C."/>
            <person name="de Hoog S."/>
            <person name="Gorbushina A."/>
            <person name="Walker B."/>
            <person name="Young S.K."/>
            <person name="Zeng Q."/>
            <person name="Gargeya S."/>
            <person name="Fitzgerald M."/>
            <person name="Haas B."/>
            <person name="Abouelleil A."/>
            <person name="Allen A.W."/>
            <person name="Alvarado L."/>
            <person name="Arachchi H.M."/>
            <person name="Berlin A.M."/>
            <person name="Chapman S.B."/>
            <person name="Gainer-Dewar J."/>
            <person name="Goldberg J."/>
            <person name="Griggs A."/>
            <person name="Gujja S."/>
            <person name="Hansen M."/>
            <person name="Howarth C."/>
            <person name="Imamovic A."/>
            <person name="Ireland A."/>
            <person name="Larimer J."/>
            <person name="McCowan C."/>
            <person name="Murphy C."/>
            <person name="Pearson M."/>
            <person name="Poon T.W."/>
            <person name="Priest M."/>
            <person name="Roberts A."/>
            <person name="Saif S."/>
            <person name="Shea T."/>
            <person name="Sisk P."/>
            <person name="Sykes S."/>
            <person name="Wortman J."/>
            <person name="Nusbaum C."/>
            <person name="Birren B."/>
        </authorList>
    </citation>
    <scope>NUCLEOTIDE SEQUENCE [LARGE SCALE GENOMIC DNA]</scope>
    <source>
        <strain evidence="2 3">CBS 160.54</strain>
    </source>
</reference>
<feature type="transmembrane region" description="Helical" evidence="1">
    <location>
        <begin position="360"/>
        <end position="385"/>
    </location>
</feature>
<dbReference type="RefSeq" id="XP_008722930.1">
    <property type="nucleotide sequence ID" value="XM_008724708.1"/>
</dbReference>
<accession>V9DQF1</accession>
<sequence>MVFSRSPFPLEDVSDRHLQQLCEVLWSWKICLRCRAGQGCIPPKCPWPRSHRLARYFAFYKDITASYAPEFLPGNHPALRSHEDVFEIIRVLKTQPDVPRSQVTQHYFSNRDSGNAPMPPVTDQDRAVCLAVRAMTMINCSAERQFSDSVELGIRPLPWRGEISLSQFLTEAFPKTNHPALSEKDNTGSSLEIKASLTAQRLKKIAGLKFRPTSDLREHLKLEQKLGVVLIFHHTAFLTEHLIASRSISTNASLSQAIELGNIPRQLTLESLDSVQRILFPPDLQSQSLLRSLVSKAGFDADCLRFESAPHRSDDENDIIYQHFCSRLMDLYDELLNPTPRSMVDKWVEKRSGARHVMMATLVGVVIAIILGILGLAVSIFQAWVGYQAWKHPIPSV</sequence>